<dbReference type="SUPFAM" id="SSF52343">
    <property type="entry name" value="Ferredoxin reductase-like, C-terminal NADP-linked domain"/>
    <property type="match status" value="1"/>
</dbReference>
<dbReference type="InterPro" id="IPR017938">
    <property type="entry name" value="Riboflavin_synthase-like_b-brl"/>
</dbReference>
<evidence type="ECO:0000256" key="5">
    <source>
        <dbReference type="ARBA" id="ARBA00023002"/>
    </source>
</evidence>
<sequence>MTERSQHRTTVVVTRRESVAESVLLIELARADGGNLPAWAPGAHIELDLAGQWKRQYSLCGDPADLSRWQIAVLEEPDSRGGSRHIHRQLACGDEIVVRDPVNRFEFVEAPRYLFIGGGIGITPLIPMMATAEQAGADWSLVYGGRSLDSMSFVDSLRETYRDNVRIVPQDRDGFLDIEQLLSRRRTGEHVYCCGPDGLLNAVEAAYNKRGFPEDELHMERFRGTSNSLDDDDQPFLVTIASTGEQIKIGPQCSILGALSKSGYEVESSCEEGTCGSCEVGVLDGVPDHRDSVLSKNEREAGDTIIVCVSRSAGNTLTLDL</sequence>
<dbReference type="PROSITE" id="PS00197">
    <property type="entry name" value="2FE2S_FER_1"/>
    <property type="match status" value="1"/>
</dbReference>
<dbReference type="InterPro" id="IPR036010">
    <property type="entry name" value="2Fe-2S_ferredoxin-like_sf"/>
</dbReference>
<dbReference type="InterPro" id="IPR006058">
    <property type="entry name" value="2Fe2S_fd_BS"/>
</dbReference>
<dbReference type="InterPro" id="IPR001041">
    <property type="entry name" value="2Fe-2S_ferredoxin-type"/>
</dbReference>
<keyword evidence="2" id="KW-0285">Flavoprotein</keyword>
<keyword evidence="6" id="KW-0408">Iron</keyword>
<dbReference type="Gene3D" id="2.40.30.10">
    <property type="entry name" value="Translation factors"/>
    <property type="match status" value="1"/>
</dbReference>
<keyword evidence="11" id="KW-1185">Reference proteome</keyword>
<feature type="domain" description="2Fe-2S ferredoxin-type" evidence="8">
    <location>
        <begin position="236"/>
        <end position="321"/>
    </location>
</feature>
<dbReference type="Proteomes" id="UP001066327">
    <property type="component" value="Unassembled WGS sequence"/>
</dbReference>
<organism evidence="10 11">
    <name type="scientific">Rhodococcus opacus</name>
    <name type="common">Nocardia opaca</name>
    <dbReference type="NCBI Taxonomy" id="37919"/>
    <lineage>
        <taxon>Bacteria</taxon>
        <taxon>Bacillati</taxon>
        <taxon>Actinomycetota</taxon>
        <taxon>Actinomycetes</taxon>
        <taxon>Mycobacteriales</taxon>
        <taxon>Nocardiaceae</taxon>
        <taxon>Rhodococcus</taxon>
    </lineage>
</organism>
<dbReference type="Pfam" id="PF00111">
    <property type="entry name" value="Fer2"/>
    <property type="match status" value="1"/>
</dbReference>
<keyword evidence="3" id="KW-0001">2Fe-2S</keyword>
<dbReference type="Pfam" id="PF00175">
    <property type="entry name" value="NAD_binding_1"/>
    <property type="match status" value="1"/>
</dbReference>
<dbReference type="PROSITE" id="PS51384">
    <property type="entry name" value="FAD_FR"/>
    <property type="match status" value="1"/>
</dbReference>
<comment type="cofactor">
    <cofactor evidence="1">
        <name>FAD</name>
        <dbReference type="ChEBI" id="CHEBI:57692"/>
    </cofactor>
</comment>
<dbReference type="PRINTS" id="PR00409">
    <property type="entry name" value="PHDIOXRDTASE"/>
</dbReference>
<dbReference type="Gene3D" id="3.40.50.80">
    <property type="entry name" value="Nucleotide-binding domain of ferredoxin-NADP reductase (FNR) module"/>
    <property type="match status" value="1"/>
</dbReference>
<dbReference type="InterPro" id="IPR050415">
    <property type="entry name" value="MRET"/>
</dbReference>
<dbReference type="PROSITE" id="PS51085">
    <property type="entry name" value="2FE2S_FER_2"/>
    <property type="match status" value="1"/>
</dbReference>
<dbReference type="SUPFAM" id="SSF63380">
    <property type="entry name" value="Riboflavin synthase domain-like"/>
    <property type="match status" value="1"/>
</dbReference>
<protein>
    <submittedName>
        <fullName evidence="10">PDR/VanB family oxidoreductase</fullName>
    </submittedName>
</protein>
<reference evidence="10" key="1">
    <citation type="submission" date="2022-12" db="EMBL/GenBank/DDBJ databases">
        <authorList>
            <person name="Krivoruchko A.V."/>
            <person name="Elkin A."/>
        </authorList>
    </citation>
    <scope>NUCLEOTIDE SEQUENCE</scope>
    <source>
        <strain evidence="10">IEGM 249</strain>
    </source>
</reference>
<dbReference type="PANTHER" id="PTHR47354">
    <property type="entry name" value="NADH OXIDOREDUCTASE HCR"/>
    <property type="match status" value="1"/>
</dbReference>
<accession>A0ABT4NSU7</accession>
<keyword evidence="4" id="KW-0479">Metal-binding</keyword>
<evidence type="ECO:0000256" key="3">
    <source>
        <dbReference type="ARBA" id="ARBA00022714"/>
    </source>
</evidence>
<name>A0ABT4NSU7_RHOOP</name>
<evidence type="ECO:0000313" key="10">
    <source>
        <dbReference type="EMBL" id="MCZ4590463.1"/>
    </source>
</evidence>
<evidence type="ECO:0000259" key="9">
    <source>
        <dbReference type="PROSITE" id="PS51384"/>
    </source>
</evidence>
<keyword evidence="7" id="KW-0411">Iron-sulfur</keyword>
<dbReference type="InterPro" id="IPR001433">
    <property type="entry name" value="OxRdtase_FAD/NAD-bd"/>
</dbReference>
<feature type="domain" description="FAD-binding FR-type" evidence="9">
    <location>
        <begin position="4"/>
        <end position="108"/>
    </location>
</feature>
<dbReference type="Gene3D" id="3.10.20.30">
    <property type="match status" value="1"/>
</dbReference>
<evidence type="ECO:0000259" key="8">
    <source>
        <dbReference type="PROSITE" id="PS51085"/>
    </source>
</evidence>
<dbReference type="PANTHER" id="PTHR47354:SF1">
    <property type="entry name" value="CARNITINE MONOOXYGENASE REDUCTASE SUBUNIT"/>
    <property type="match status" value="1"/>
</dbReference>
<evidence type="ECO:0000256" key="6">
    <source>
        <dbReference type="ARBA" id="ARBA00023004"/>
    </source>
</evidence>
<dbReference type="RefSeq" id="WP_269593066.1">
    <property type="nucleotide sequence ID" value="NZ_JAPWIS010000050.1"/>
</dbReference>
<evidence type="ECO:0000256" key="7">
    <source>
        <dbReference type="ARBA" id="ARBA00023014"/>
    </source>
</evidence>
<dbReference type="CDD" id="cd00207">
    <property type="entry name" value="fer2"/>
    <property type="match status" value="1"/>
</dbReference>
<evidence type="ECO:0000313" key="11">
    <source>
        <dbReference type="Proteomes" id="UP001066327"/>
    </source>
</evidence>
<gene>
    <name evidence="10" type="ORF">O4328_43785</name>
</gene>
<dbReference type="InterPro" id="IPR012675">
    <property type="entry name" value="Beta-grasp_dom_sf"/>
</dbReference>
<evidence type="ECO:0000256" key="1">
    <source>
        <dbReference type="ARBA" id="ARBA00001974"/>
    </source>
</evidence>
<dbReference type="SUPFAM" id="SSF54292">
    <property type="entry name" value="2Fe-2S ferredoxin-like"/>
    <property type="match status" value="1"/>
</dbReference>
<evidence type="ECO:0000256" key="2">
    <source>
        <dbReference type="ARBA" id="ARBA00022630"/>
    </source>
</evidence>
<keyword evidence="5" id="KW-0560">Oxidoreductase</keyword>
<proteinExistence type="predicted"/>
<dbReference type="EMBL" id="JAPWIS010000050">
    <property type="protein sequence ID" value="MCZ4590463.1"/>
    <property type="molecule type" value="Genomic_DNA"/>
</dbReference>
<dbReference type="InterPro" id="IPR017927">
    <property type="entry name" value="FAD-bd_FR_type"/>
</dbReference>
<comment type="caution">
    <text evidence="10">The sequence shown here is derived from an EMBL/GenBank/DDBJ whole genome shotgun (WGS) entry which is preliminary data.</text>
</comment>
<dbReference type="InterPro" id="IPR039261">
    <property type="entry name" value="FNR_nucleotide-bd"/>
</dbReference>
<dbReference type="CDD" id="cd06185">
    <property type="entry name" value="PDR_like"/>
    <property type="match status" value="1"/>
</dbReference>
<evidence type="ECO:0000256" key="4">
    <source>
        <dbReference type="ARBA" id="ARBA00022723"/>
    </source>
</evidence>